<evidence type="ECO:0000313" key="1">
    <source>
        <dbReference type="EMBL" id="CUG86842.1"/>
    </source>
</evidence>
<reference evidence="2" key="1">
    <citation type="submission" date="2015-09" db="EMBL/GenBank/DDBJ databases">
        <authorList>
            <consortium name="Pathogen Informatics"/>
        </authorList>
    </citation>
    <scope>NUCLEOTIDE SEQUENCE [LARGE SCALE GENOMIC DNA]</scope>
    <source>
        <strain evidence="2">Lake Konstanz</strain>
    </source>
</reference>
<dbReference type="AlphaFoldDB" id="A0A0S4JD20"/>
<sequence>MLTTSAKAADEVPSTRSALVSRRSWALCFAKEPMEEGSGIEYEQRCNAFRSRQGPIGLGIATVHEVVLRQIRHNDEGIINEGDDRSEHIRITYMEETMQIFHPDEVRDRVDFIAHATADLLDELSVDTTETATLSWSIEAAAVKFPRLLALKSSHRALRGMSLLSYEVIPTSVFARSGKQLQRASLGRPQSSLTSMCDAEAASRLPDVCGQDHHAGRGHQTRQCCKALHAGDRHHHLLKRNA</sequence>
<keyword evidence="2" id="KW-1185">Reference proteome</keyword>
<organism evidence="1 2">
    <name type="scientific">Bodo saltans</name>
    <name type="common">Flagellated protozoan</name>
    <dbReference type="NCBI Taxonomy" id="75058"/>
    <lineage>
        <taxon>Eukaryota</taxon>
        <taxon>Discoba</taxon>
        <taxon>Euglenozoa</taxon>
        <taxon>Kinetoplastea</taxon>
        <taxon>Metakinetoplastina</taxon>
        <taxon>Eubodonida</taxon>
        <taxon>Bodonidae</taxon>
        <taxon>Bodo</taxon>
    </lineage>
</organism>
<protein>
    <submittedName>
        <fullName evidence="1">Uncharacterized protein</fullName>
    </submittedName>
</protein>
<dbReference type="EMBL" id="CYKH01001400">
    <property type="protein sequence ID" value="CUG86842.1"/>
    <property type="molecule type" value="Genomic_DNA"/>
</dbReference>
<dbReference type="Proteomes" id="UP000051952">
    <property type="component" value="Unassembled WGS sequence"/>
</dbReference>
<proteinExistence type="predicted"/>
<dbReference type="VEuPathDB" id="TriTrypDB:BSAL_06980"/>
<name>A0A0S4JD20_BODSA</name>
<evidence type="ECO:0000313" key="2">
    <source>
        <dbReference type="Proteomes" id="UP000051952"/>
    </source>
</evidence>
<gene>
    <name evidence="1" type="ORF">BSAL_06980</name>
</gene>
<accession>A0A0S4JD20</accession>